<feature type="signal peptide" evidence="2">
    <location>
        <begin position="1"/>
        <end position="18"/>
    </location>
</feature>
<dbReference type="Proteomes" id="UP000190065">
    <property type="component" value="Unassembled WGS sequence"/>
</dbReference>
<evidence type="ECO:0000313" key="3">
    <source>
        <dbReference type="EMBL" id="SJZ77755.1"/>
    </source>
</evidence>
<gene>
    <name evidence="3" type="ORF">SAMN02745202_01041</name>
</gene>
<dbReference type="STRING" id="28136.SAMN02745202_01041"/>
<name>A0A1T4NF51_9BACT</name>
<proteinExistence type="predicted"/>
<dbReference type="EMBL" id="FUXK01000010">
    <property type="protein sequence ID" value="SJZ77755.1"/>
    <property type="molecule type" value="Genomic_DNA"/>
</dbReference>
<sequence length="66" mass="7572">MKKILILFLVAQALVAITACQHTDDVPPMRNKYGTTYKMPEPKTLSQEERNELDSIANEYNKSMNQ</sequence>
<evidence type="ECO:0000256" key="1">
    <source>
        <dbReference type="SAM" id="MobiDB-lite"/>
    </source>
</evidence>
<feature type="region of interest" description="Disordered" evidence="1">
    <location>
        <begin position="28"/>
        <end position="52"/>
    </location>
</feature>
<dbReference type="PROSITE" id="PS51257">
    <property type="entry name" value="PROKAR_LIPOPROTEIN"/>
    <property type="match status" value="1"/>
</dbReference>
<keyword evidence="2" id="KW-0732">Signal</keyword>
<protein>
    <recommendedName>
        <fullName evidence="5">Lipoprotein</fullName>
    </recommendedName>
</protein>
<dbReference type="RefSeq" id="WP_025070327.1">
    <property type="nucleotide sequence ID" value="NZ_CAURQX010000004.1"/>
</dbReference>
<evidence type="ECO:0000313" key="4">
    <source>
        <dbReference type="Proteomes" id="UP000190065"/>
    </source>
</evidence>
<evidence type="ECO:0000256" key="2">
    <source>
        <dbReference type="SAM" id="SignalP"/>
    </source>
</evidence>
<organism evidence="3 4">
    <name type="scientific">Segatella oulorum</name>
    <dbReference type="NCBI Taxonomy" id="28136"/>
    <lineage>
        <taxon>Bacteria</taxon>
        <taxon>Pseudomonadati</taxon>
        <taxon>Bacteroidota</taxon>
        <taxon>Bacteroidia</taxon>
        <taxon>Bacteroidales</taxon>
        <taxon>Prevotellaceae</taxon>
        <taxon>Segatella</taxon>
    </lineage>
</organism>
<accession>A0A1T4NF51</accession>
<dbReference type="AlphaFoldDB" id="A0A1T4NF51"/>
<feature type="chain" id="PRO_5010554606" description="Lipoprotein" evidence="2">
    <location>
        <begin position="19"/>
        <end position="66"/>
    </location>
</feature>
<reference evidence="3 4" key="1">
    <citation type="submission" date="2017-02" db="EMBL/GenBank/DDBJ databases">
        <authorList>
            <person name="Peterson S.W."/>
        </authorList>
    </citation>
    <scope>NUCLEOTIDE SEQUENCE [LARGE SCALE GENOMIC DNA]</scope>
    <source>
        <strain evidence="3 4">ATCC 43324</strain>
    </source>
</reference>
<evidence type="ECO:0008006" key="5">
    <source>
        <dbReference type="Google" id="ProtNLM"/>
    </source>
</evidence>